<proteinExistence type="predicted"/>
<reference evidence="3" key="1">
    <citation type="submission" date="2020-07" db="EMBL/GenBank/DDBJ databases">
        <title>Genome sequence and genetic diversity analysis of an under-domesticated orphan crop, white fonio (Digitaria exilis).</title>
        <authorList>
            <person name="Bennetzen J.L."/>
            <person name="Chen S."/>
            <person name="Ma X."/>
            <person name="Wang X."/>
            <person name="Yssel A.E.J."/>
            <person name="Chaluvadi S.R."/>
            <person name="Johnson M."/>
            <person name="Gangashetty P."/>
            <person name="Hamidou F."/>
            <person name="Sanogo M.D."/>
            <person name="Zwaenepoel A."/>
            <person name="Wallace J."/>
            <person name="Van De Peer Y."/>
            <person name="Van Deynze A."/>
        </authorList>
    </citation>
    <scope>NUCLEOTIDE SEQUENCE</scope>
    <source>
        <tissue evidence="3">Leaves</tissue>
    </source>
</reference>
<dbReference type="Gene3D" id="3.30.40.10">
    <property type="entry name" value="Zinc/RING finger domain, C3HC4 (zinc finger)"/>
    <property type="match status" value="1"/>
</dbReference>
<sequence length="503" mass="54432">MSTFSRTSRNRTPLARVRLDDLAPFDGASTPTYASAVDAIAQSLARHGAAALDLPAPDAAIVRCGLESARSFFRARPGGLYVYRAGRPPDDGELSPACMVDAFRCLGKAARAALSAIARNLRLRSDAFSHLLDDNPLPLNTVSASELLVSFSHGHLQSGQAPIAGLLCSSMPQVDSGFVTLVASDHPGIEVFSPNGHWYLADGASGPNYLLLLTGRALSHVTAGLRLNSQYRTTNIENRASLMFRLMPRANAVLDCAPISAAGHCIPQIYQPISASQFMDGLHAEEHIVSHHLEAPSESQGNFVNEPSLRSVLSDPLSGAFLEDAMVLSCGHSFGGLMLKKVLEMARCSICNGEVDTASLFPNFALRAVATVVKMEDDRRLFHNAALRKRRKEVTEQMDAEKRNRSSKESSEAGLDAESSRACKGVQYPFMVGDRVLIMGNKRTPGKFVGKEAVITSQCLNGWYLVKAIDSGESIRLQYRSLKKAGETRVQAQAQAQAQHKQR</sequence>
<feature type="domain" description="PUB 62/63 C-terminal" evidence="2">
    <location>
        <begin position="426"/>
        <end position="484"/>
    </location>
</feature>
<name>A0A835KYY6_9POAL</name>
<comment type="caution">
    <text evidence="3">The sequence shown here is derived from an EMBL/GenBank/DDBJ whole genome shotgun (WGS) entry which is preliminary data.</text>
</comment>
<dbReference type="Pfam" id="PF23112">
    <property type="entry name" value="PUB62-63_C"/>
    <property type="match status" value="1"/>
</dbReference>
<dbReference type="PANTHER" id="PTHR33644">
    <property type="entry name" value="U-BOX DOMAIN-CONTAINING PROTEIN 62-RELATED"/>
    <property type="match status" value="1"/>
</dbReference>
<dbReference type="AlphaFoldDB" id="A0A835KYY6"/>
<dbReference type="SUPFAM" id="SSF51197">
    <property type="entry name" value="Clavaminate synthase-like"/>
    <property type="match status" value="1"/>
</dbReference>
<dbReference type="EMBL" id="JACEFO010000185">
    <property type="protein sequence ID" value="KAF8779324.1"/>
    <property type="molecule type" value="Genomic_DNA"/>
</dbReference>
<gene>
    <name evidence="3" type="ORF">HU200_002757</name>
</gene>
<evidence type="ECO:0000256" key="1">
    <source>
        <dbReference type="SAM" id="MobiDB-lite"/>
    </source>
</evidence>
<accession>A0A835KYY6</accession>
<keyword evidence="4" id="KW-1185">Reference proteome</keyword>
<dbReference type="InterPro" id="IPR013083">
    <property type="entry name" value="Znf_RING/FYVE/PHD"/>
</dbReference>
<dbReference type="InterPro" id="IPR027443">
    <property type="entry name" value="IPNS-like_sf"/>
</dbReference>
<evidence type="ECO:0000259" key="2">
    <source>
        <dbReference type="Pfam" id="PF23112"/>
    </source>
</evidence>
<dbReference type="InterPro" id="IPR057649">
    <property type="entry name" value="PUB62-63_C"/>
</dbReference>
<dbReference type="OrthoDB" id="511285at2759"/>
<dbReference type="SUPFAM" id="SSF57850">
    <property type="entry name" value="RING/U-box"/>
    <property type="match status" value="1"/>
</dbReference>
<dbReference type="Proteomes" id="UP000636709">
    <property type="component" value="Unassembled WGS sequence"/>
</dbReference>
<organism evidence="3 4">
    <name type="scientific">Digitaria exilis</name>
    <dbReference type="NCBI Taxonomy" id="1010633"/>
    <lineage>
        <taxon>Eukaryota</taxon>
        <taxon>Viridiplantae</taxon>
        <taxon>Streptophyta</taxon>
        <taxon>Embryophyta</taxon>
        <taxon>Tracheophyta</taxon>
        <taxon>Spermatophyta</taxon>
        <taxon>Magnoliopsida</taxon>
        <taxon>Liliopsida</taxon>
        <taxon>Poales</taxon>
        <taxon>Poaceae</taxon>
        <taxon>PACMAD clade</taxon>
        <taxon>Panicoideae</taxon>
        <taxon>Panicodae</taxon>
        <taxon>Paniceae</taxon>
        <taxon>Anthephorinae</taxon>
        <taxon>Digitaria</taxon>
    </lineage>
</organism>
<evidence type="ECO:0000313" key="4">
    <source>
        <dbReference type="Proteomes" id="UP000636709"/>
    </source>
</evidence>
<dbReference type="Gene3D" id="2.60.120.330">
    <property type="entry name" value="B-lactam Antibiotic, Isopenicillin N Synthase, Chain"/>
    <property type="match status" value="1"/>
</dbReference>
<protein>
    <recommendedName>
        <fullName evidence="2">PUB 62/63 C-terminal domain-containing protein</fullName>
    </recommendedName>
</protein>
<evidence type="ECO:0000313" key="3">
    <source>
        <dbReference type="EMBL" id="KAF8779324.1"/>
    </source>
</evidence>
<dbReference type="PANTHER" id="PTHR33644:SF3">
    <property type="entry name" value="RING_U-BOX SUPERFAMILY PROTEIN"/>
    <property type="match status" value="1"/>
</dbReference>
<feature type="region of interest" description="Disordered" evidence="1">
    <location>
        <begin position="392"/>
        <end position="418"/>
    </location>
</feature>
<feature type="compositionally biased region" description="Basic and acidic residues" evidence="1">
    <location>
        <begin position="393"/>
        <end position="411"/>
    </location>
</feature>